<dbReference type="InterPro" id="IPR036388">
    <property type="entry name" value="WH-like_DNA-bd_sf"/>
</dbReference>
<dbReference type="EMBL" id="JAOVZR010000001">
    <property type="protein sequence ID" value="MCY0148474.1"/>
    <property type="molecule type" value="Genomic_DNA"/>
</dbReference>
<gene>
    <name evidence="2" type="ORF">OEG84_12305</name>
</gene>
<evidence type="ECO:0000313" key="2">
    <source>
        <dbReference type="EMBL" id="MCY0148474.1"/>
    </source>
</evidence>
<reference evidence="2" key="1">
    <citation type="submission" date="2022-10" db="EMBL/GenBank/DDBJ databases">
        <title>Hoeflea sp. G2-23, isolated from marine algae.</title>
        <authorList>
            <person name="Kristyanto S."/>
            <person name="Kim J.M."/>
            <person name="Jeon C.O."/>
        </authorList>
    </citation>
    <scope>NUCLEOTIDE SEQUENCE</scope>
    <source>
        <strain evidence="2">G2-23</strain>
    </source>
</reference>
<protein>
    <submittedName>
        <fullName evidence="2">Rrf2 family transcriptional regulator</fullName>
    </submittedName>
</protein>
<dbReference type="PANTHER" id="PTHR33221:SF4">
    <property type="entry name" value="HTH-TYPE TRANSCRIPTIONAL REPRESSOR NSRR"/>
    <property type="match status" value="1"/>
</dbReference>
<proteinExistence type="predicted"/>
<dbReference type="SUPFAM" id="SSF46785">
    <property type="entry name" value="Winged helix' DNA-binding domain"/>
    <property type="match status" value="1"/>
</dbReference>
<dbReference type="Pfam" id="PF02082">
    <property type="entry name" value="Rrf2"/>
    <property type="match status" value="1"/>
</dbReference>
<dbReference type="NCBIfam" id="TIGR00738">
    <property type="entry name" value="rrf2_super"/>
    <property type="match status" value="1"/>
</dbReference>
<dbReference type="PROSITE" id="PS51197">
    <property type="entry name" value="HTH_RRF2_2"/>
    <property type="match status" value="1"/>
</dbReference>
<dbReference type="PANTHER" id="PTHR33221">
    <property type="entry name" value="WINGED HELIX-TURN-HELIX TRANSCRIPTIONAL REGULATOR, RRF2 FAMILY"/>
    <property type="match status" value="1"/>
</dbReference>
<evidence type="ECO:0000256" key="1">
    <source>
        <dbReference type="ARBA" id="ARBA00023125"/>
    </source>
</evidence>
<dbReference type="RefSeq" id="WP_267654038.1">
    <property type="nucleotide sequence ID" value="NZ_JAOVZR010000001.1"/>
</dbReference>
<organism evidence="2 3">
    <name type="scientific">Hoeflea algicola</name>
    <dbReference type="NCBI Taxonomy" id="2983763"/>
    <lineage>
        <taxon>Bacteria</taxon>
        <taxon>Pseudomonadati</taxon>
        <taxon>Pseudomonadota</taxon>
        <taxon>Alphaproteobacteria</taxon>
        <taxon>Hyphomicrobiales</taxon>
        <taxon>Rhizobiaceae</taxon>
        <taxon>Hoeflea</taxon>
    </lineage>
</organism>
<sequence>MRLTTRTSLATRVLIFCATHEGQVVKTSDIARAYDASSHHLGHVIHQLQHHGYVSTFRGRAGGLMLNKKPHDISIGRLFRIFEAGATVTGCFASTDNSCPLIADCRLRDFLTRAVEAFYRELDPITLDDLVRDNCGLETILKMAPDRSVRCPSAA</sequence>
<comment type="caution">
    <text evidence="2">The sequence shown here is derived from an EMBL/GenBank/DDBJ whole genome shotgun (WGS) entry which is preliminary data.</text>
</comment>
<evidence type="ECO:0000313" key="3">
    <source>
        <dbReference type="Proteomes" id="UP001073227"/>
    </source>
</evidence>
<dbReference type="Proteomes" id="UP001073227">
    <property type="component" value="Unassembled WGS sequence"/>
</dbReference>
<keyword evidence="3" id="KW-1185">Reference proteome</keyword>
<dbReference type="InterPro" id="IPR036390">
    <property type="entry name" value="WH_DNA-bd_sf"/>
</dbReference>
<dbReference type="Gene3D" id="1.10.10.10">
    <property type="entry name" value="Winged helix-like DNA-binding domain superfamily/Winged helix DNA-binding domain"/>
    <property type="match status" value="1"/>
</dbReference>
<name>A0ABT3ZAW0_9HYPH</name>
<keyword evidence="1" id="KW-0238">DNA-binding</keyword>
<dbReference type="InterPro" id="IPR000944">
    <property type="entry name" value="Tscrpt_reg_Rrf2"/>
</dbReference>
<accession>A0ABT3ZAW0</accession>